<protein>
    <recommendedName>
        <fullName evidence="2">N-acetylglucosaminylphosphatidylinositol deacetylase</fullName>
        <ecNumber evidence="2">3.5.1.89</ecNumber>
    </recommendedName>
</protein>
<dbReference type="GO" id="GO:0000225">
    <property type="term" value="F:N-acetylglucosaminylphosphatidylinositol deacetylase activity"/>
    <property type="evidence" value="ECO:0007669"/>
    <property type="project" value="UniProtKB-EC"/>
</dbReference>
<dbReference type="InterPro" id="IPR024078">
    <property type="entry name" value="LmbE-like_dom_sf"/>
</dbReference>
<dbReference type="EMBL" id="RSCD01000005">
    <property type="protein sequence ID" value="RSH92984.1"/>
    <property type="molecule type" value="Genomic_DNA"/>
</dbReference>
<proteinExistence type="inferred from homology"/>
<evidence type="ECO:0000313" key="5">
    <source>
        <dbReference type="EMBL" id="RSH92984.1"/>
    </source>
</evidence>
<dbReference type="PANTHER" id="PTHR12993:SF11">
    <property type="entry name" value="N-ACETYLGLUCOSAMINYL-PHOSPHATIDYLINOSITOL DE-N-ACETYLASE"/>
    <property type="match status" value="1"/>
</dbReference>
<evidence type="ECO:0000256" key="2">
    <source>
        <dbReference type="ARBA" id="ARBA00012176"/>
    </source>
</evidence>
<sequence length="430" mass="46760">MPLLLPILILLLAAFIPAPPPSQQLAPLLQGLDKPGKVLLLTAHPDDEVMFFAPTLLALVAAGWEVSGLCLSTGNADGLGETRRHELSSAYSVLGVPGERVMVIDHPLLQDDMSRSWPLPIIQSVLDAHLNDHPADLMITFDPTGISSHPNHGSLAGVIPSNTHIRVMHLLSPPLATKYVGQLAATLSNVRRFLVDTPVDPAVLAAFLPNQLAGAFDVLVGQGQGPGKDARRKTTITSSPDAYWTAVQAMREHRTQMVWFRYLYLAFSRLMYVFQRWGRTLRVVHPPEPPSLGTLGILRSRTWPNSDIHTKHTAAPARVRIVYSAMPRCHDVTPTSHGAAPSFMSTSPRAILHSLTRLLRSSTSLHQASTPSHPVIPDNHLAPHGPLPTQFDAPQPHLTILHLHYVHRTPSAGQIALGDVQNPASAPRPP</sequence>
<dbReference type="GO" id="GO:0016020">
    <property type="term" value="C:membrane"/>
    <property type="evidence" value="ECO:0007669"/>
    <property type="project" value="GOC"/>
</dbReference>
<name>A0A427YPE3_9TREE</name>
<dbReference type="InterPro" id="IPR003737">
    <property type="entry name" value="GlcNAc_PI_deacetylase-related"/>
</dbReference>
<dbReference type="OrthoDB" id="440160at2759"/>
<reference evidence="5 6" key="1">
    <citation type="submission" date="2018-11" db="EMBL/GenBank/DDBJ databases">
        <title>Genome sequence of Saitozyma podzolica DSM 27192.</title>
        <authorList>
            <person name="Aliyu H."/>
            <person name="Gorte O."/>
            <person name="Ochsenreither K."/>
        </authorList>
    </citation>
    <scope>NUCLEOTIDE SEQUENCE [LARGE SCALE GENOMIC DNA]</scope>
    <source>
        <strain evidence="5 6">DSM 27192</strain>
    </source>
</reference>
<dbReference type="PANTHER" id="PTHR12993">
    <property type="entry name" value="N-ACETYLGLUCOSAMINYL-PHOSPHATIDYLINOSITOL DE-N-ACETYLASE-RELATED"/>
    <property type="match status" value="1"/>
</dbReference>
<accession>A0A427YPE3</accession>
<feature type="chain" id="PRO_5019372607" description="N-acetylglucosaminylphosphatidylinositol deacetylase" evidence="4">
    <location>
        <begin position="19"/>
        <end position="430"/>
    </location>
</feature>
<dbReference type="Proteomes" id="UP000279259">
    <property type="component" value="Unassembled WGS sequence"/>
</dbReference>
<evidence type="ECO:0000256" key="4">
    <source>
        <dbReference type="SAM" id="SignalP"/>
    </source>
</evidence>
<keyword evidence="6" id="KW-1185">Reference proteome</keyword>
<evidence type="ECO:0000313" key="6">
    <source>
        <dbReference type="Proteomes" id="UP000279259"/>
    </source>
</evidence>
<dbReference type="Gene3D" id="3.40.50.10320">
    <property type="entry name" value="LmbE-like"/>
    <property type="match status" value="1"/>
</dbReference>
<dbReference type="UniPathway" id="UPA00196"/>
<dbReference type="SUPFAM" id="SSF102588">
    <property type="entry name" value="LmbE-like"/>
    <property type="match status" value="1"/>
</dbReference>
<dbReference type="Pfam" id="PF02585">
    <property type="entry name" value="PIG-L"/>
    <property type="match status" value="1"/>
</dbReference>
<organism evidence="5 6">
    <name type="scientific">Saitozyma podzolica</name>
    <dbReference type="NCBI Taxonomy" id="1890683"/>
    <lineage>
        <taxon>Eukaryota</taxon>
        <taxon>Fungi</taxon>
        <taxon>Dikarya</taxon>
        <taxon>Basidiomycota</taxon>
        <taxon>Agaricomycotina</taxon>
        <taxon>Tremellomycetes</taxon>
        <taxon>Tremellales</taxon>
        <taxon>Trimorphomycetaceae</taxon>
        <taxon>Saitozyma</taxon>
    </lineage>
</organism>
<evidence type="ECO:0000256" key="3">
    <source>
        <dbReference type="SAM" id="MobiDB-lite"/>
    </source>
</evidence>
<feature type="region of interest" description="Disordered" evidence="3">
    <location>
        <begin position="364"/>
        <end position="393"/>
    </location>
</feature>
<comment type="caution">
    <text evidence="5">The sequence shown here is derived from an EMBL/GenBank/DDBJ whole genome shotgun (WGS) entry which is preliminary data.</text>
</comment>
<dbReference type="GO" id="GO:0005783">
    <property type="term" value="C:endoplasmic reticulum"/>
    <property type="evidence" value="ECO:0007669"/>
    <property type="project" value="TreeGrafter"/>
</dbReference>
<dbReference type="GO" id="GO:0006506">
    <property type="term" value="P:GPI anchor biosynthetic process"/>
    <property type="evidence" value="ECO:0007669"/>
    <property type="project" value="UniProtKB-UniPathway"/>
</dbReference>
<gene>
    <name evidence="5" type="primary">GPI12</name>
    <name evidence="5" type="ORF">EHS25_008432</name>
</gene>
<keyword evidence="4" id="KW-0732">Signal</keyword>
<dbReference type="STRING" id="1890683.A0A427YPE3"/>
<comment type="similarity">
    <text evidence="1">Belongs to the PIGL family.</text>
</comment>
<dbReference type="EC" id="3.5.1.89" evidence="2"/>
<evidence type="ECO:0000256" key="1">
    <source>
        <dbReference type="ARBA" id="ARBA00006066"/>
    </source>
</evidence>
<dbReference type="AlphaFoldDB" id="A0A427YPE3"/>
<feature type="signal peptide" evidence="4">
    <location>
        <begin position="1"/>
        <end position="18"/>
    </location>
</feature>